<evidence type="ECO:0000313" key="2">
    <source>
        <dbReference type="Proteomes" id="UP000607653"/>
    </source>
</evidence>
<protein>
    <submittedName>
        <fullName evidence="1">Uncharacterized protein</fullName>
    </submittedName>
</protein>
<accession>A0A822XDM8</accession>
<gene>
    <name evidence="1" type="ORF">HUJ06_019750</name>
</gene>
<keyword evidence="2" id="KW-1185">Reference proteome</keyword>
<dbReference type="AlphaFoldDB" id="A0A822XDM8"/>
<name>A0A822XDM8_NELNU</name>
<evidence type="ECO:0000313" key="1">
    <source>
        <dbReference type="EMBL" id="DAD18287.1"/>
    </source>
</evidence>
<comment type="caution">
    <text evidence="1">The sequence shown here is derived from an EMBL/GenBank/DDBJ whole genome shotgun (WGS) entry which is preliminary data.</text>
</comment>
<reference evidence="1 2" key="1">
    <citation type="journal article" date="2020" name="Mol. Biol. Evol.">
        <title>Distinct Expression and Methylation Patterns for Genes with Different Fates following a Single Whole-Genome Duplication in Flowering Plants.</title>
        <authorList>
            <person name="Shi T."/>
            <person name="Rahmani R.S."/>
            <person name="Gugger P.F."/>
            <person name="Wang M."/>
            <person name="Li H."/>
            <person name="Zhang Y."/>
            <person name="Li Z."/>
            <person name="Wang Q."/>
            <person name="Van de Peer Y."/>
            <person name="Marchal K."/>
            <person name="Chen J."/>
        </authorList>
    </citation>
    <scope>NUCLEOTIDE SEQUENCE [LARGE SCALE GENOMIC DNA]</scope>
    <source>
        <tissue evidence="1">Leaf</tissue>
    </source>
</reference>
<organism evidence="1 2">
    <name type="scientific">Nelumbo nucifera</name>
    <name type="common">Sacred lotus</name>
    <dbReference type="NCBI Taxonomy" id="4432"/>
    <lineage>
        <taxon>Eukaryota</taxon>
        <taxon>Viridiplantae</taxon>
        <taxon>Streptophyta</taxon>
        <taxon>Embryophyta</taxon>
        <taxon>Tracheophyta</taxon>
        <taxon>Spermatophyta</taxon>
        <taxon>Magnoliopsida</taxon>
        <taxon>Proteales</taxon>
        <taxon>Nelumbonaceae</taxon>
        <taxon>Nelumbo</taxon>
    </lineage>
</organism>
<dbReference type="Proteomes" id="UP000607653">
    <property type="component" value="Unassembled WGS sequence"/>
</dbReference>
<sequence length="83" mass="9312">MGSMNKKNKEKEKDVKSRDDFNRLISVDSGKVSIKVMIYGPDGKDDLTMLISSIELQYINCPFMPSRLERLCASCSAAMEDTS</sequence>
<proteinExistence type="predicted"/>
<dbReference type="EMBL" id="DUZY01000001">
    <property type="protein sequence ID" value="DAD18287.1"/>
    <property type="molecule type" value="Genomic_DNA"/>
</dbReference>